<evidence type="ECO:0000313" key="9">
    <source>
        <dbReference type="WBParaSite" id="HCON_00148870-00001"/>
    </source>
</evidence>
<feature type="transmembrane region" description="Helical" evidence="5">
    <location>
        <begin position="228"/>
        <end position="250"/>
    </location>
</feature>
<feature type="transmembrane region" description="Helical" evidence="5">
    <location>
        <begin position="398"/>
        <end position="418"/>
    </location>
</feature>
<dbReference type="PROSITE" id="PS00236">
    <property type="entry name" value="NEUROTR_ION_CHANNEL"/>
    <property type="match status" value="1"/>
</dbReference>
<protein>
    <submittedName>
        <fullName evidence="9">Neur_chan_LBD domain-containing protein</fullName>
    </submittedName>
</protein>
<keyword evidence="3 5" id="KW-1133">Transmembrane helix</keyword>
<feature type="transmembrane region" description="Helical" evidence="5">
    <location>
        <begin position="292"/>
        <end position="316"/>
    </location>
</feature>
<keyword evidence="2 5" id="KW-0812">Transmembrane</keyword>
<feature type="transmembrane region" description="Helical" evidence="5">
    <location>
        <begin position="262"/>
        <end position="280"/>
    </location>
</feature>
<dbReference type="Pfam" id="PF02931">
    <property type="entry name" value="Neur_chan_LBD"/>
    <property type="match status" value="1"/>
</dbReference>
<dbReference type="InterPro" id="IPR006202">
    <property type="entry name" value="Neur_chan_lig-bd"/>
</dbReference>
<organism evidence="8 9">
    <name type="scientific">Haemonchus contortus</name>
    <name type="common">Barber pole worm</name>
    <dbReference type="NCBI Taxonomy" id="6289"/>
    <lineage>
        <taxon>Eukaryota</taxon>
        <taxon>Metazoa</taxon>
        <taxon>Ecdysozoa</taxon>
        <taxon>Nematoda</taxon>
        <taxon>Chromadorea</taxon>
        <taxon>Rhabditida</taxon>
        <taxon>Rhabditina</taxon>
        <taxon>Rhabditomorpha</taxon>
        <taxon>Strongyloidea</taxon>
        <taxon>Trichostrongylidae</taxon>
        <taxon>Haemonchus</taxon>
    </lineage>
</organism>
<dbReference type="Gene3D" id="2.70.170.10">
    <property type="entry name" value="Neurotransmitter-gated ion-channel ligand-binding domain"/>
    <property type="match status" value="1"/>
</dbReference>
<comment type="similarity">
    <text evidence="5">Belongs to the ligand-gated ion channel (TC 1.A.9) family.</text>
</comment>
<dbReference type="InterPro" id="IPR038050">
    <property type="entry name" value="Neuro_actylchol_rec"/>
</dbReference>
<dbReference type="WBParaSite" id="HCON_00148870-00001">
    <property type="protein sequence ID" value="HCON_00148870-00001"/>
    <property type="gene ID" value="HCON_00148870"/>
</dbReference>
<dbReference type="PANTHER" id="PTHR18945">
    <property type="entry name" value="NEUROTRANSMITTER GATED ION CHANNEL"/>
    <property type="match status" value="1"/>
</dbReference>
<feature type="domain" description="Neurotransmitter-gated ion-channel ligand-binding" evidence="6">
    <location>
        <begin position="22"/>
        <end position="225"/>
    </location>
</feature>
<evidence type="ECO:0000256" key="2">
    <source>
        <dbReference type="ARBA" id="ARBA00022692"/>
    </source>
</evidence>
<dbReference type="GO" id="GO:0005230">
    <property type="term" value="F:extracellular ligand-gated monoatomic ion channel activity"/>
    <property type="evidence" value="ECO:0007669"/>
    <property type="project" value="InterPro"/>
</dbReference>
<keyword evidence="5" id="KW-0407">Ion channel</keyword>
<feature type="domain" description="Neurotransmitter-gated ion-channel transmembrane" evidence="7">
    <location>
        <begin position="234"/>
        <end position="319"/>
    </location>
</feature>
<name>A0A7I4YW35_HAECO</name>
<dbReference type="GO" id="GO:0016020">
    <property type="term" value="C:membrane"/>
    <property type="evidence" value="ECO:0007669"/>
    <property type="project" value="UniProtKB-SubCell"/>
</dbReference>
<dbReference type="OMA" id="HSTYYVY"/>
<dbReference type="InterPro" id="IPR018000">
    <property type="entry name" value="Neurotransmitter_ion_chnl_CS"/>
</dbReference>
<dbReference type="InterPro" id="IPR006029">
    <property type="entry name" value="Neurotrans-gated_channel_TM"/>
</dbReference>
<evidence type="ECO:0000256" key="1">
    <source>
        <dbReference type="ARBA" id="ARBA00004141"/>
    </source>
</evidence>
<evidence type="ECO:0000256" key="4">
    <source>
        <dbReference type="ARBA" id="ARBA00023136"/>
    </source>
</evidence>
<proteinExistence type="inferred from homology"/>
<dbReference type="PRINTS" id="PR00252">
    <property type="entry name" value="NRIONCHANNEL"/>
</dbReference>
<keyword evidence="4 5" id="KW-0472">Membrane</keyword>
<keyword evidence="5" id="KW-0406">Ion transport</keyword>
<dbReference type="Proteomes" id="UP000025227">
    <property type="component" value="Unplaced"/>
</dbReference>
<dbReference type="CDD" id="cd18989">
    <property type="entry name" value="LGIC_ECD_cation"/>
    <property type="match status" value="1"/>
</dbReference>
<dbReference type="OrthoDB" id="410315at2759"/>
<evidence type="ECO:0000256" key="5">
    <source>
        <dbReference type="RuleBase" id="RU000687"/>
    </source>
</evidence>
<dbReference type="AlphaFoldDB" id="A0A7I4YW35"/>
<reference evidence="9" key="1">
    <citation type="submission" date="2020-12" db="UniProtKB">
        <authorList>
            <consortium name="WormBaseParasite"/>
        </authorList>
    </citation>
    <scope>IDENTIFICATION</scope>
    <source>
        <strain evidence="9">MHco3</strain>
    </source>
</reference>
<evidence type="ECO:0000259" key="7">
    <source>
        <dbReference type="Pfam" id="PF02932"/>
    </source>
</evidence>
<dbReference type="SUPFAM" id="SSF63712">
    <property type="entry name" value="Nicotinic receptor ligand binding domain-like"/>
    <property type="match status" value="1"/>
</dbReference>
<comment type="subcellular location">
    <subcellularLocation>
        <location evidence="1">Membrane</location>
        <topology evidence="1">Multi-pass membrane protein</topology>
    </subcellularLocation>
</comment>
<keyword evidence="8" id="KW-1185">Reference proteome</keyword>
<dbReference type="GO" id="GO:0004888">
    <property type="term" value="F:transmembrane signaling receptor activity"/>
    <property type="evidence" value="ECO:0007669"/>
    <property type="project" value="InterPro"/>
</dbReference>
<dbReference type="Pfam" id="PF02932">
    <property type="entry name" value="Neur_chan_memb"/>
    <property type="match status" value="1"/>
</dbReference>
<sequence length="419" mass="48342">MKFEHLRLLLIAPIIAARDEEARLHQELLSKYNKALRPSGSIIHVSVNLRFFTLLFMEQQEENMVFSGDFEMTWTDASLKWNQTEYQGLEHTNVYEKDVWKPELTIYNSVGQEPVIENDRRLATVTHEGQVQMSNPSIYTVRCKLNIAKFPFDQQLCKAKFSSWVYTDDELTISAPLHELDLSSGKYQGNSEWEVNSVTIDTLLTTGEDNRTFQELHYSIKIKRHSTYYVYVLFLPTFITTALCLVGLFIPFNNAGERTERTTLGLTTLLSLAVILNIIGDDMPKSSALPRLATFVLAEILLCCVGVVVTVVLLVAHQRILTRELIIPAGVKKSRKKSEKPNKLGIETLVSARQWREERNALDELRETLQMITTEIEWLKTRDDFHLHWTKVFDALDLFFLILFESINLILSLCYFLIR</sequence>
<dbReference type="FunFam" id="2.70.170.10:FF:000027">
    <property type="entry name" value="Ligand-Gated ion Channel"/>
    <property type="match status" value="1"/>
</dbReference>
<dbReference type="InterPro" id="IPR036719">
    <property type="entry name" value="Neuro-gated_channel_TM_sf"/>
</dbReference>
<dbReference type="Gene3D" id="1.20.58.390">
    <property type="entry name" value="Neurotransmitter-gated ion-channel transmembrane domain"/>
    <property type="match status" value="1"/>
</dbReference>
<evidence type="ECO:0000256" key="3">
    <source>
        <dbReference type="ARBA" id="ARBA00022989"/>
    </source>
</evidence>
<evidence type="ECO:0000259" key="6">
    <source>
        <dbReference type="Pfam" id="PF02931"/>
    </source>
</evidence>
<dbReference type="SUPFAM" id="SSF90112">
    <property type="entry name" value="Neurotransmitter-gated ion-channel transmembrane pore"/>
    <property type="match status" value="1"/>
</dbReference>
<dbReference type="InterPro" id="IPR006201">
    <property type="entry name" value="Neur_channel"/>
</dbReference>
<dbReference type="InterPro" id="IPR036734">
    <property type="entry name" value="Neur_chan_lig-bd_sf"/>
</dbReference>
<keyword evidence="5" id="KW-0813">Transport</keyword>
<evidence type="ECO:0000313" key="8">
    <source>
        <dbReference type="Proteomes" id="UP000025227"/>
    </source>
</evidence>
<accession>A0A7I4YW35</accession>